<evidence type="ECO:0000313" key="1">
    <source>
        <dbReference type="Proteomes" id="UP000095285"/>
    </source>
</evidence>
<dbReference type="OrthoDB" id="515401at2759"/>
<gene>
    <name evidence="2" type="primary">LOAG_07459</name>
</gene>
<organism evidence="1 2">
    <name type="scientific">Loa loa</name>
    <name type="common">Eye worm</name>
    <name type="synonym">Filaria loa</name>
    <dbReference type="NCBI Taxonomy" id="7209"/>
    <lineage>
        <taxon>Eukaryota</taxon>
        <taxon>Metazoa</taxon>
        <taxon>Ecdysozoa</taxon>
        <taxon>Nematoda</taxon>
        <taxon>Chromadorea</taxon>
        <taxon>Rhabditida</taxon>
        <taxon>Spirurina</taxon>
        <taxon>Spiruromorpha</taxon>
        <taxon>Filarioidea</taxon>
        <taxon>Onchocercidae</taxon>
        <taxon>Loa</taxon>
    </lineage>
</organism>
<protein>
    <submittedName>
        <fullName evidence="2">Uncharacterized protein</fullName>
    </submittedName>
</protein>
<dbReference type="AlphaFoldDB" id="A0A1I7VIF7"/>
<dbReference type="WBParaSite" id="EN70_290">
    <property type="protein sequence ID" value="EN70_290"/>
    <property type="gene ID" value="EN70_290"/>
</dbReference>
<dbReference type="Proteomes" id="UP000095285">
    <property type="component" value="Unassembled WGS sequence"/>
</dbReference>
<keyword evidence="1" id="KW-1185">Reference proteome</keyword>
<proteinExistence type="predicted"/>
<sequence>MEEYSMSHINEHQQYPLQNQFTTRSLGAKGGEGGGGKGGRVGPAGRVRCHLVPAATATLPATTNIFHCVSYRSIIHMSPNDRHASHMPQRLSSHCYLFAYLRLSNPLPPTSRPIHPMSSSSPTTNRRFLRHDYIINLN</sequence>
<reference evidence="2" key="2">
    <citation type="submission" date="2016-11" db="UniProtKB">
        <authorList>
            <consortium name="WormBaseParasite"/>
        </authorList>
    </citation>
    <scope>IDENTIFICATION</scope>
</reference>
<evidence type="ECO:0000313" key="2">
    <source>
        <dbReference type="WBParaSite" id="EN70_290"/>
    </source>
</evidence>
<accession>A0A1I7VIF7</accession>
<dbReference type="InParanoid" id="A0A1I7VIF7"/>
<reference evidence="1" key="1">
    <citation type="submission" date="2012-04" db="EMBL/GenBank/DDBJ databases">
        <title>The Genome Sequence of Loa loa.</title>
        <authorList>
            <consortium name="The Broad Institute Genome Sequencing Platform"/>
            <consortium name="Broad Institute Genome Sequencing Center for Infectious Disease"/>
            <person name="Nutman T.B."/>
            <person name="Fink D.L."/>
            <person name="Russ C."/>
            <person name="Young S."/>
            <person name="Zeng Q."/>
            <person name="Gargeya S."/>
            <person name="Alvarado L."/>
            <person name="Berlin A."/>
            <person name="Chapman S.B."/>
            <person name="Chen Z."/>
            <person name="Freedman E."/>
            <person name="Gellesch M."/>
            <person name="Goldberg J."/>
            <person name="Griggs A."/>
            <person name="Gujja S."/>
            <person name="Heilman E.R."/>
            <person name="Heiman D."/>
            <person name="Howarth C."/>
            <person name="Mehta T."/>
            <person name="Neiman D."/>
            <person name="Pearson M."/>
            <person name="Roberts A."/>
            <person name="Saif S."/>
            <person name="Shea T."/>
            <person name="Shenoy N."/>
            <person name="Sisk P."/>
            <person name="Stolte C."/>
            <person name="Sykes S."/>
            <person name="White J."/>
            <person name="Yandava C."/>
            <person name="Haas B."/>
            <person name="Henn M.R."/>
            <person name="Nusbaum C."/>
            <person name="Birren B."/>
        </authorList>
    </citation>
    <scope>NUCLEOTIDE SEQUENCE [LARGE SCALE GENOMIC DNA]</scope>
</reference>
<name>A0A1I7VIF7_LOALO</name>